<dbReference type="AlphaFoldDB" id="A0A8A4TVQ4"/>
<proteinExistence type="predicted"/>
<dbReference type="PANTHER" id="PTHR41786:SF1">
    <property type="entry name" value="6-HYDROXYMETHYLPTERIN DIPHOSPHOKINASE MPTE-LIKE DOMAIN-CONTAINING PROTEIN"/>
    <property type="match status" value="1"/>
</dbReference>
<evidence type="ECO:0000313" key="3">
    <source>
        <dbReference type="Proteomes" id="UP000663929"/>
    </source>
</evidence>
<evidence type="ECO:0000259" key="1">
    <source>
        <dbReference type="Pfam" id="PF01973"/>
    </source>
</evidence>
<dbReference type="RefSeq" id="WP_237383550.1">
    <property type="nucleotide sequence ID" value="NZ_CP071793.1"/>
</dbReference>
<name>A0A8A4TVQ4_SULCO</name>
<evidence type="ECO:0000313" key="2">
    <source>
        <dbReference type="EMBL" id="QTD53447.1"/>
    </source>
</evidence>
<dbReference type="Pfam" id="PF01973">
    <property type="entry name" value="MptE-like"/>
    <property type="match status" value="1"/>
</dbReference>
<protein>
    <submittedName>
        <fullName evidence="2">Motility associated factor glycosyltransferase family protein</fullName>
    </submittedName>
</protein>
<dbReference type="PANTHER" id="PTHR41786">
    <property type="entry name" value="MOTILITY ACCESSORY FACTOR MAF"/>
    <property type="match status" value="1"/>
</dbReference>
<reference evidence="2" key="1">
    <citation type="submission" date="2021-03" db="EMBL/GenBank/DDBJ databases">
        <title>Acanthopleuribacteraceae sp. M133.</title>
        <authorList>
            <person name="Wang G."/>
        </authorList>
    </citation>
    <scope>NUCLEOTIDE SEQUENCE</scope>
    <source>
        <strain evidence="2">M133</strain>
    </source>
</reference>
<organism evidence="2 3">
    <name type="scientific">Sulfidibacter corallicola</name>
    <dbReference type="NCBI Taxonomy" id="2818388"/>
    <lineage>
        <taxon>Bacteria</taxon>
        <taxon>Pseudomonadati</taxon>
        <taxon>Acidobacteriota</taxon>
        <taxon>Holophagae</taxon>
        <taxon>Acanthopleuribacterales</taxon>
        <taxon>Acanthopleuribacteraceae</taxon>
        <taxon>Sulfidibacter</taxon>
    </lineage>
</organism>
<dbReference type="InterPro" id="IPR002826">
    <property type="entry name" value="MptE-like"/>
</dbReference>
<keyword evidence="3" id="KW-1185">Reference proteome</keyword>
<sequence length="610" mass="68940">MTSFEEVNLTCLRRWDPDLVLALGCLDTAADVRVQPARKGGLTLAKSGRFVHSRYDPIKEAISVVGATTDGAEPGDAALHIHFGFGLGFFAEADAPPSATPMLVFEPETDFVRAALRHRDLRRLTDQGRCHLCLDLKRLRLLLRRHLTKGVRKLSLVFSPYHRQQFPQLLTEFLELIKSERNRLGVVQQAERTLFRDFMTATLQAFPLWSRAPGAERLVNHYRGLPAVIAVAGPSLERNLADLTPFRDRVLVFALARTARALERYGIEPHFLVHTEAEDYRHLIDTCTHLTRTIFLLSEQCHHQMHSVPHQATYIYQNPTNLVSRWLADRQPKLRHLPLPTAGSVATEAFSLATLFGCDPVILIGQDLANSGKRHYAASHYNPAFAFTANDRRSTRGYFGGKVDTFAHYLHFRDWYGEALESYRARSPARAFFNATEGGAHLPGFDRCKLREALIREAVSAETIRNRLDRLPALDPSEAVTAAERASVIGEIRQRLDRIRRGVRAFTAFRNEVAGSASRLERQPDWRREVVQKLIRFNRHFGEWQNELPFLGAFLPEDLQVEAADRPASTEPDLIRELTELAHLFGALDQALDSLTPIVAELDRAMEEGS</sequence>
<dbReference type="Proteomes" id="UP000663929">
    <property type="component" value="Chromosome"/>
</dbReference>
<gene>
    <name evidence="2" type="ORF">J3U87_13415</name>
</gene>
<feature type="domain" description="6-hydroxymethylpterin diphosphokinase MptE-like" evidence="1">
    <location>
        <begin position="211"/>
        <end position="371"/>
    </location>
</feature>
<accession>A0A8A4TVQ4</accession>
<dbReference type="KEGG" id="scor:J3U87_13415"/>
<dbReference type="EMBL" id="CP071793">
    <property type="protein sequence ID" value="QTD53447.1"/>
    <property type="molecule type" value="Genomic_DNA"/>
</dbReference>